<sequence>MPRLIILTKGGRIRQVSVSGRLTTIGRNEGNSLIIDSELISRQHAVIDWDGDHYALMDAGSRNGTFVNGLRVDRQKLRNGDMITMGDCEIRFLFDTRELSEADALRLVTIPGTLQALDAAKQPPSSPAAKRFAFA</sequence>
<comment type="caution">
    <text evidence="2">The sequence shown here is derived from an EMBL/GenBank/DDBJ whole genome shotgun (WGS) entry which is preliminary data.</text>
</comment>
<dbReference type="InterPro" id="IPR000253">
    <property type="entry name" value="FHA_dom"/>
</dbReference>
<dbReference type="CDD" id="cd00060">
    <property type="entry name" value="FHA"/>
    <property type="match status" value="1"/>
</dbReference>
<keyword evidence="3" id="KW-1185">Reference proteome</keyword>
<dbReference type="SUPFAM" id="SSF49879">
    <property type="entry name" value="SMAD/FHA domain"/>
    <property type="match status" value="1"/>
</dbReference>
<dbReference type="PANTHER" id="PTHR23308">
    <property type="entry name" value="NUCLEAR INHIBITOR OF PROTEIN PHOSPHATASE-1"/>
    <property type="match status" value="1"/>
</dbReference>
<dbReference type="InterPro" id="IPR008984">
    <property type="entry name" value="SMAD_FHA_dom_sf"/>
</dbReference>
<protein>
    <submittedName>
        <fullName evidence="2">FHA domain-containing protein</fullName>
    </submittedName>
</protein>
<evidence type="ECO:0000313" key="2">
    <source>
        <dbReference type="EMBL" id="MDM0043338.1"/>
    </source>
</evidence>
<dbReference type="InterPro" id="IPR050923">
    <property type="entry name" value="Cell_Proc_Reg/RNA_Proc"/>
</dbReference>
<dbReference type="Proteomes" id="UP001174908">
    <property type="component" value="Unassembled WGS sequence"/>
</dbReference>
<dbReference type="Gene3D" id="2.60.200.20">
    <property type="match status" value="1"/>
</dbReference>
<dbReference type="PROSITE" id="PS50006">
    <property type="entry name" value="FHA_DOMAIN"/>
    <property type="match status" value="1"/>
</dbReference>
<dbReference type="RefSeq" id="WP_286658454.1">
    <property type="nucleotide sequence ID" value="NZ_JASZYV010000001.1"/>
</dbReference>
<name>A0ABT7N5Y9_9BURK</name>
<gene>
    <name evidence="2" type="ORF">QTH91_02480</name>
</gene>
<proteinExistence type="predicted"/>
<dbReference type="SMART" id="SM00240">
    <property type="entry name" value="FHA"/>
    <property type="match status" value="1"/>
</dbReference>
<evidence type="ECO:0000313" key="3">
    <source>
        <dbReference type="Proteomes" id="UP001174908"/>
    </source>
</evidence>
<reference evidence="2" key="1">
    <citation type="submission" date="2023-06" db="EMBL/GenBank/DDBJ databases">
        <authorList>
            <person name="Jiang Y."/>
            <person name="Liu Q."/>
        </authorList>
    </citation>
    <scope>NUCLEOTIDE SEQUENCE</scope>
    <source>
        <strain evidence="2">CGMCC 1.12089</strain>
    </source>
</reference>
<accession>A0ABT7N5Y9</accession>
<dbReference type="EMBL" id="JASZYV010000001">
    <property type="protein sequence ID" value="MDM0043338.1"/>
    <property type="molecule type" value="Genomic_DNA"/>
</dbReference>
<organism evidence="2 3">
    <name type="scientific">Variovorax dokdonensis</name>
    <dbReference type="NCBI Taxonomy" id="344883"/>
    <lineage>
        <taxon>Bacteria</taxon>
        <taxon>Pseudomonadati</taxon>
        <taxon>Pseudomonadota</taxon>
        <taxon>Betaproteobacteria</taxon>
        <taxon>Burkholderiales</taxon>
        <taxon>Comamonadaceae</taxon>
        <taxon>Variovorax</taxon>
    </lineage>
</organism>
<dbReference type="Pfam" id="PF00498">
    <property type="entry name" value="FHA"/>
    <property type="match status" value="1"/>
</dbReference>
<evidence type="ECO:0000259" key="1">
    <source>
        <dbReference type="PROSITE" id="PS50006"/>
    </source>
</evidence>
<feature type="domain" description="FHA" evidence="1">
    <location>
        <begin position="23"/>
        <end position="72"/>
    </location>
</feature>